<evidence type="ECO:0000256" key="8">
    <source>
        <dbReference type="ARBA" id="ARBA00023133"/>
    </source>
</evidence>
<dbReference type="GO" id="GO:0046872">
    <property type="term" value="F:metal ion binding"/>
    <property type="evidence" value="ECO:0007669"/>
    <property type="project" value="UniProtKB-KW"/>
</dbReference>
<dbReference type="GO" id="GO:0006784">
    <property type="term" value="P:heme A biosynthetic process"/>
    <property type="evidence" value="ECO:0007669"/>
    <property type="project" value="InterPro"/>
</dbReference>
<protein>
    <submittedName>
        <fullName evidence="13">Cytochrome c oxidase assembly protein subunit 15</fullName>
    </submittedName>
</protein>
<dbReference type="InterPro" id="IPR050450">
    <property type="entry name" value="COX15/CtaA_HemeA_synthase"/>
</dbReference>
<evidence type="ECO:0000256" key="12">
    <source>
        <dbReference type="SAM" id="Phobius"/>
    </source>
</evidence>
<dbReference type="GO" id="GO:0016491">
    <property type="term" value="F:oxidoreductase activity"/>
    <property type="evidence" value="ECO:0007669"/>
    <property type="project" value="UniProtKB-KW"/>
</dbReference>
<accession>A0A2M9BYN2</accession>
<dbReference type="Pfam" id="PF02628">
    <property type="entry name" value="COX15-CtaA"/>
    <property type="match status" value="1"/>
</dbReference>
<proteinExistence type="predicted"/>
<comment type="pathway">
    <text evidence="11">Porphyrin-containing compound metabolism.</text>
</comment>
<keyword evidence="2" id="KW-1003">Cell membrane</keyword>
<keyword evidence="3 12" id="KW-0812">Transmembrane</keyword>
<dbReference type="InterPro" id="IPR003780">
    <property type="entry name" value="COX15/CtaA_fam"/>
</dbReference>
<dbReference type="GO" id="GO:0016020">
    <property type="term" value="C:membrane"/>
    <property type="evidence" value="ECO:0007669"/>
    <property type="project" value="UniProtKB-SubCell"/>
</dbReference>
<comment type="subcellular location">
    <subcellularLocation>
        <location evidence="1">Membrane</location>
        <topology evidence="1">Multi-pass membrane protein</topology>
    </subcellularLocation>
</comment>
<evidence type="ECO:0000256" key="1">
    <source>
        <dbReference type="ARBA" id="ARBA00004141"/>
    </source>
</evidence>
<dbReference type="RefSeq" id="WP_211294445.1">
    <property type="nucleotide sequence ID" value="NZ_PGFB01000002.1"/>
</dbReference>
<feature type="transmembrane region" description="Helical" evidence="12">
    <location>
        <begin position="173"/>
        <end position="191"/>
    </location>
</feature>
<evidence type="ECO:0000256" key="4">
    <source>
        <dbReference type="ARBA" id="ARBA00022723"/>
    </source>
</evidence>
<organism evidence="13 14">
    <name type="scientific">Compostimonas suwonensis</name>
    <dbReference type="NCBI Taxonomy" id="1048394"/>
    <lineage>
        <taxon>Bacteria</taxon>
        <taxon>Bacillati</taxon>
        <taxon>Actinomycetota</taxon>
        <taxon>Actinomycetes</taxon>
        <taxon>Micrococcales</taxon>
        <taxon>Microbacteriaceae</taxon>
        <taxon>Compostimonas</taxon>
    </lineage>
</organism>
<keyword evidence="9 12" id="KW-0472">Membrane</keyword>
<feature type="transmembrane region" description="Helical" evidence="12">
    <location>
        <begin position="211"/>
        <end position="236"/>
    </location>
</feature>
<keyword evidence="4" id="KW-0479">Metal-binding</keyword>
<evidence type="ECO:0000256" key="9">
    <source>
        <dbReference type="ARBA" id="ARBA00023136"/>
    </source>
</evidence>
<feature type="transmembrane region" description="Helical" evidence="12">
    <location>
        <begin position="108"/>
        <end position="128"/>
    </location>
</feature>
<evidence type="ECO:0000313" key="14">
    <source>
        <dbReference type="Proteomes" id="UP000230161"/>
    </source>
</evidence>
<reference evidence="13 14" key="1">
    <citation type="submission" date="2017-11" db="EMBL/GenBank/DDBJ databases">
        <title>Genomic Encyclopedia of Archaeal and Bacterial Type Strains, Phase II (KMG-II): From Individual Species to Whole Genera.</title>
        <authorList>
            <person name="Goeker M."/>
        </authorList>
    </citation>
    <scope>NUCLEOTIDE SEQUENCE [LARGE SCALE GENOMIC DNA]</scope>
    <source>
        <strain evidence="13 14">DSM 25625</strain>
    </source>
</reference>
<gene>
    <name evidence="13" type="ORF">CLV54_0850</name>
</gene>
<evidence type="ECO:0000313" key="13">
    <source>
        <dbReference type="EMBL" id="PJJ63193.1"/>
    </source>
</evidence>
<dbReference type="PANTHER" id="PTHR35457">
    <property type="entry name" value="HEME A SYNTHASE"/>
    <property type="match status" value="1"/>
</dbReference>
<name>A0A2M9BYN2_9MICO</name>
<feature type="transmembrane region" description="Helical" evidence="12">
    <location>
        <begin position="134"/>
        <end position="153"/>
    </location>
</feature>
<evidence type="ECO:0000256" key="2">
    <source>
        <dbReference type="ARBA" id="ARBA00022475"/>
    </source>
</evidence>
<feature type="transmembrane region" description="Helical" evidence="12">
    <location>
        <begin position="275"/>
        <end position="295"/>
    </location>
</feature>
<evidence type="ECO:0000256" key="10">
    <source>
        <dbReference type="ARBA" id="ARBA00023157"/>
    </source>
</evidence>
<keyword evidence="8" id="KW-0350">Heme biosynthesis</keyword>
<keyword evidence="6" id="KW-0560">Oxidoreductase</keyword>
<dbReference type="PANTHER" id="PTHR35457:SF1">
    <property type="entry name" value="HEME A SYNTHASE"/>
    <property type="match status" value="1"/>
</dbReference>
<evidence type="ECO:0000256" key="6">
    <source>
        <dbReference type="ARBA" id="ARBA00023002"/>
    </source>
</evidence>
<keyword evidence="14" id="KW-1185">Reference proteome</keyword>
<keyword evidence="7" id="KW-0408">Iron</keyword>
<feature type="transmembrane region" description="Helical" evidence="12">
    <location>
        <begin position="21"/>
        <end position="40"/>
    </location>
</feature>
<dbReference type="EMBL" id="PGFB01000002">
    <property type="protein sequence ID" value="PJJ63193.1"/>
    <property type="molecule type" value="Genomic_DNA"/>
</dbReference>
<comment type="caution">
    <text evidence="13">The sequence shown here is derived from an EMBL/GenBank/DDBJ whole genome shotgun (WGS) entry which is preliminary data.</text>
</comment>
<evidence type="ECO:0000256" key="3">
    <source>
        <dbReference type="ARBA" id="ARBA00022692"/>
    </source>
</evidence>
<keyword evidence="5 12" id="KW-1133">Transmembrane helix</keyword>
<keyword evidence="10" id="KW-1015">Disulfide bond</keyword>
<evidence type="ECO:0000256" key="5">
    <source>
        <dbReference type="ARBA" id="ARBA00022989"/>
    </source>
</evidence>
<feature type="transmembrane region" description="Helical" evidence="12">
    <location>
        <begin position="78"/>
        <end position="96"/>
    </location>
</feature>
<dbReference type="Proteomes" id="UP000230161">
    <property type="component" value="Unassembled WGS sequence"/>
</dbReference>
<evidence type="ECO:0000256" key="11">
    <source>
        <dbReference type="ARBA" id="ARBA00023444"/>
    </source>
</evidence>
<dbReference type="AlphaFoldDB" id="A0A2M9BYN2"/>
<sequence length="319" mass="33468">MRTPFAYLADRYTLSPRTLRWATSAALVASILIVLGGGIVRVTGSGLGCPTWPACDTSSLTPTPELGIHGVIEFTNRALTGLLCIAVGWAIIAARLQKPQNRSLTRLAWSQFWLVVANALIGGVTVLLELNPYVVAFHFVAAIALLTTSALTWHRAHRGQSPDAALPRSARALSVALVAVTLVLILVGTLVTGSGPHSGDSADVPRMAFDWAGVTVVHGVLGTATLVLAVILLVVLRRTPGAELARQRTVTFVVVVILQAGIGLVQSLIGLPEVLVALHLLGAALVWVGVLRVLLDVNPQLFAEADGRGAKTAQPNLVG</sequence>
<feature type="transmembrane region" description="Helical" evidence="12">
    <location>
        <begin position="248"/>
        <end position="269"/>
    </location>
</feature>
<evidence type="ECO:0000256" key="7">
    <source>
        <dbReference type="ARBA" id="ARBA00023004"/>
    </source>
</evidence>